<evidence type="ECO:0000313" key="4">
    <source>
        <dbReference type="Proteomes" id="UP000325081"/>
    </source>
</evidence>
<dbReference type="PANTHER" id="PTHR33592">
    <property type="entry name" value="TRANSMEMBRANE PROTEIN"/>
    <property type="match status" value="1"/>
</dbReference>
<name>A0A5A7NYA1_STRAF</name>
<dbReference type="EMBL" id="BKCP01000114">
    <property type="protein sequence ID" value="GER25499.1"/>
    <property type="molecule type" value="Genomic_DNA"/>
</dbReference>
<feature type="signal peptide" evidence="2">
    <location>
        <begin position="1"/>
        <end position="25"/>
    </location>
</feature>
<accession>A0A5A7NYA1</accession>
<evidence type="ECO:0000313" key="3">
    <source>
        <dbReference type="EMBL" id="GER25499.1"/>
    </source>
</evidence>
<evidence type="ECO:0000256" key="1">
    <source>
        <dbReference type="SAM" id="MobiDB-lite"/>
    </source>
</evidence>
<organism evidence="3 4">
    <name type="scientific">Striga asiatica</name>
    <name type="common">Asiatic witchweed</name>
    <name type="synonym">Buchnera asiatica</name>
    <dbReference type="NCBI Taxonomy" id="4170"/>
    <lineage>
        <taxon>Eukaryota</taxon>
        <taxon>Viridiplantae</taxon>
        <taxon>Streptophyta</taxon>
        <taxon>Embryophyta</taxon>
        <taxon>Tracheophyta</taxon>
        <taxon>Spermatophyta</taxon>
        <taxon>Magnoliopsida</taxon>
        <taxon>eudicotyledons</taxon>
        <taxon>Gunneridae</taxon>
        <taxon>Pentapetalae</taxon>
        <taxon>asterids</taxon>
        <taxon>lamiids</taxon>
        <taxon>Lamiales</taxon>
        <taxon>Orobanchaceae</taxon>
        <taxon>Buchnereae</taxon>
        <taxon>Striga</taxon>
    </lineage>
</organism>
<gene>
    <name evidence="3" type="ORF">STAS_01085</name>
</gene>
<keyword evidence="4" id="KW-1185">Reference proteome</keyword>
<protein>
    <submittedName>
        <fullName evidence="3">Dihydroxy-acid dehydratase 1</fullName>
    </submittedName>
</protein>
<reference evidence="4" key="1">
    <citation type="journal article" date="2019" name="Curr. Biol.">
        <title>Genome Sequence of Striga asiatica Provides Insight into the Evolution of Plant Parasitism.</title>
        <authorList>
            <person name="Yoshida S."/>
            <person name="Kim S."/>
            <person name="Wafula E.K."/>
            <person name="Tanskanen J."/>
            <person name="Kim Y.M."/>
            <person name="Honaas L."/>
            <person name="Yang Z."/>
            <person name="Spallek T."/>
            <person name="Conn C.E."/>
            <person name="Ichihashi Y."/>
            <person name="Cheong K."/>
            <person name="Cui S."/>
            <person name="Der J.P."/>
            <person name="Gundlach H."/>
            <person name="Jiao Y."/>
            <person name="Hori C."/>
            <person name="Ishida J.K."/>
            <person name="Kasahara H."/>
            <person name="Kiba T."/>
            <person name="Kim M.S."/>
            <person name="Koo N."/>
            <person name="Laohavisit A."/>
            <person name="Lee Y.H."/>
            <person name="Lumba S."/>
            <person name="McCourt P."/>
            <person name="Mortimer J.C."/>
            <person name="Mutuku J.M."/>
            <person name="Nomura T."/>
            <person name="Sasaki-Sekimoto Y."/>
            <person name="Seto Y."/>
            <person name="Wang Y."/>
            <person name="Wakatake T."/>
            <person name="Sakakibara H."/>
            <person name="Demura T."/>
            <person name="Yamaguchi S."/>
            <person name="Yoneyama K."/>
            <person name="Manabe R.I."/>
            <person name="Nelson D.C."/>
            <person name="Schulman A.H."/>
            <person name="Timko M.P."/>
            <person name="dePamphilis C.W."/>
            <person name="Choi D."/>
            <person name="Shirasu K."/>
        </authorList>
    </citation>
    <scope>NUCLEOTIDE SEQUENCE [LARGE SCALE GENOMIC DNA]</scope>
    <source>
        <strain evidence="4">cv. UVA1</strain>
    </source>
</reference>
<feature type="chain" id="PRO_5022894092" evidence="2">
    <location>
        <begin position="26"/>
        <end position="261"/>
    </location>
</feature>
<keyword evidence="2" id="KW-0732">Signal</keyword>
<dbReference type="Proteomes" id="UP000325081">
    <property type="component" value="Unassembled WGS sequence"/>
</dbReference>
<sequence length="261" mass="28649">MSRLYTFVLPSLVMNLIFCARLCNSRRVFYDHMQPLKSTELVSPSHLFAKASILAPDNSRCTLDSGLSDCENKNPHFSHPNILNAHDLDHYHIELSKTAARNPPNDPLERGPVPPSDSSGCTYIPGGGGPDCNYAPPRHYISDTYGLQLGRVFYDHMKPLKSTEFVSPSNLFAKGSIPVPDNSRCTLDSGLSDCENKNPQFSHSNILNAQDLDHYHIELSKNAARNPPIDPLERGPVPPSDYSGCTYIPGGGGPDCNYAPP</sequence>
<evidence type="ECO:0000256" key="2">
    <source>
        <dbReference type="SAM" id="SignalP"/>
    </source>
</evidence>
<comment type="caution">
    <text evidence="3">The sequence shown here is derived from an EMBL/GenBank/DDBJ whole genome shotgun (WGS) entry which is preliminary data.</text>
</comment>
<proteinExistence type="predicted"/>
<dbReference type="OrthoDB" id="976687at2759"/>
<dbReference type="PANTHER" id="PTHR33592:SF5">
    <property type="entry name" value="TRANSMEMBRANE PROTEIN"/>
    <property type="match status" value="1"/>
</dbReference>
<dbReference type="AlphaFoldDB" id="A0A5A7NYA1"/>
<feature type="region of interest" description="Disordered" evidence="1">
    <location>
        <begin position="223"/>
        <end position="244"/>
    </location>
</feature>